<accession>A0A8S5M5N7</accession>
<dbReference type="GO" id="GO:0004519">
    <property type="term" value="F:endonuclease activity"/>
    <property type="evidence" value="ECO:0007669"/>
    <property type="project" value="InterPro"/>
</dbReference>
<dbReference type="Gene3D" id="3.40.50.300">
    <property type="entry name" value="P-loop containing nucleotide triphosphate hydrolases"/>
    <property type="match status" value="1"/>
</dbReference>
<dbReference type="InterPro" id="IPR027417">
    <property type="entry name" value="P-loop_NTPase"/>
</dbReference>
<protein>
    <submittedName>
        <fullName evidence="3">Large Terminase</fullName>
    </submittedName>
</protein>
<evidence type="ECO:0000259" key="1">
    <source>
        <dbReference type="Pfam" id="PF03354"/>
    </source>
</evidence>
<dbReference type="InterPro" id="IPR005021">
    <property type="entry name" value="Terminase_largesu-like"/>
</dbReference>
<dbReference type="EMBL" id="BK014825">
    <property type="protein sequence ID" value="DAD77407.1"/>
    <property type="molecule type" value="Genomic_DNA"/>
</dbReference>
<dbReference type="InterPro" id="IPR046461">
    <property type="entry name" value="TerL_ATPase"/>
</dbReference>
<reference evidence="3" key="1">
    <citation type="journal article" date="2021" name="Proc. Natl. Acad. Sci. U.S.A.">
        <title>A Catalog of Tens of Thousands of Viruses from Human Metagenomes Reveals Hidden Associations with Chronic Diseases.</title>
        <authorList>
            <person name="Tisza M.J."/>
            <person name="Buck C.B."/>
        </authorList>
    </citation>
    <scope>NUCLEOTIDE SEQUENCE</scope>
    <source>
        <strain evidence="3">Ctulf7</strain>
    </source>
</reference>
<evidence type="ECO:0000259" key="2">
    <source>
        <dbReference type="Pfam" id="PF20441"/>
    </source>
</evidence>
<dbReference type="Pfam" id="PF03354">
    <property type="entry name" value="TerL_ATPase"/>
    <property type="match status" value="1"/>
</dbReference>
<feature type="domain" description="Terminase large subunit-like ATPase" evidence="1">
    <location>
        <begin position="65"/>
        <end position="237"/>
    </location>
</feature>
<dbReference type="PANTHER" id="PTHR41287">
    <property type="match status" value="1"/>
</dbReference>
<organism evidence="3">
    <name type="scientific">Siphoviridae sp. ctulf7</name>
    <dbReference type="NCBI Taxonomy" id="2826505"/>
    <lineage>
        <taxon>Viruses</taxon>
        <taxon>Duplodnaviria</taxon>
        <taxon>Heunggongvirae</taxon>
        <taxon>Uroviricota</taxon>
        <taxon>Caudoviricetes</taxon>
    </lineage>
</organism>
<proteinExistence type="predicted"/>
<evidence type="ECO:0000313" key="3">
    <source>
        <dbReference type="EMBL" id="DAD77407.1"/>
    </source>
</evidence>
<dbReference type="Pfam" id="PF20441">
    <property type="entry name" value="TerL_nuclease"/>
    <property type="match status" value="1"/>
</dbReference>
<dbReference type="PANTHER" id="PTHR41287:SF1">
    <property type="entry name" value="PROTEIN YMFN"/>
    <property type="match status" value="1"/>
</dbReference>
<dbReference type="InterPro" id="IPR046462">
    <property type="entry name" value="TerL_nuclease"/>
</dbReference>
<name>A0A8S5M5N7_9CAUD</name>
<sequence>MINCKEINDYIEYVNTHPEEVNELRKLLIKNIVLPTLSDETVFFDESTYRKCIKYCENNYYPLFPFQKFCYSFVFMYKDDFPVFGTLIFLEGRGNGKDGFMMPLMNFLQTPLYGVEHYNIDIVANCESQAKDSFNVVYDMLDGKWSKFKTMFYKSKEKIINLKTKSELRFNTSNAKTKDGKKSGAILFNEYHAYEDYDQVNVFSSQQGKIKHPRKFIITTQGYVRDGVLDNLLDVCKGILKTGDNQLGYFPFLCQLDDESEIDDPNKWIKANPSLPYMPVLRKQIHDDYLEMKQMSSKRAEFVTKRMNLPDRDDEVTVASWDDILHTTYDDIEAKTPRTTPELKDRSCIIGIDYADIRDFASAGLLFKVDGEYIWRQKTWICSNSPFFQSIKFPFNRYGQAEFKDFEIVMDNSLSVKDICDWCIEQMGTYSVQKIVMDTYRFGLFRECFEQMGLDIETYKNPYGMVRMIRHLNSINTLTAPLIEKSFSEHKINFGASAMMRWFTNNTCVTINKYGNKAYGKVEPKLRKNDGFMAFVVAMSAEALLDEQTLYV</sequence>
<feature type="domain" description="Terminase large subunit-like endonuclease" evidence="2">
    <location>
        <begin position="247"/>
        <end position="521"/>
    </location>
</feature>